<dbReference type="InterPro" id="IPR036686">
    <property type="entry name" value="Class_II_Hydrophobin_sf"/>
</dbReference>
<dbReference type="PANTHER" id="PTHR42341:SF1">
    <property type="entry name" value="HYDROPHOBIN"/>
    <property type="match status" value="1"/>
</dbReference>
<keyword evidence="3" id="KW-1015">Disulfide bond</keyword>
<proteinExistence type="inferred from homology"/>
<gene>
    <name evidence="5" type="ORF">E4U09_008221</name>
</gene>
<organism evidence="5 6">
    <name type="scientific">Claviceps aff. purpurea</name>
    <dbReference type="NCBI Taxonomy" id="1967640"/>
    <lineage>
        <taxon>Eukaryota</taxon>
        <taxon>Fungi</taxon>
        <taxon>Dikarya</taxon>
        <taxon>Ascomycota</taxon>
        <taxon>Pezizomycotina</taxon>
        <taxon>Sordariomycetes</taxon>
        <taxon>Hypocreomycetidae</taxon>
        <taxon>Hypocreales</taxon>
        <taxon>Clavicipitaceae</taxon>
        <taxon>Claviceps</taxon>
    </lineage>
</organism>
<feature type="signal peptide" evidence="4">
    <location>
        <begin position="1"/>
        <end position="17"/>
    </location>
</feature>
<evidence type="ECO:0000313" key="5">
    <source>
        <dbReference type="EMBL" id="KAG6299341.1"/>
    </source>
</evidence>
<dbReference type="InterPro" id="IPR010636">
    <property type="entry name" value="Class_II_hydrophobin"/>
</dbReference>
<name>A0A9P7U2Q7_9HYPO</name>
<dbReference type="Gene3D" id="3.20.120.10">
    <property type="entry name" value="Hydrophobin"/>
    <property type="match status" value="1"/>
</dbReference>
<keyword evidence="6" id="KW-1185">Reference proteome</keyword>
<dbReference type="GO" id="GO:0005576">
    <property type="term" value="C:extracellular region"/>
    <property type="evidence" value="ECO:0007669"/>
    <property type="project" value="InterPro"/>
</dbReference>
<evidence type="ECO:0000313" key="6">
    <source>
        <dbReference type="Proteomes" id="UP000707071"/>
    </source>
</evidence>
<comment type="similarity">
    <text evidence="2">Belongs to the cerato-ulmin hydrophobin family.</text>
</comment>
<evidence type="ECO:0000256" key="2">
    <source>
        <dbReference type="ARBA" id="ARBA00009576"/>
    </source>
</evidence>
<dbReference type="AlphaFoldDB" id="A0A9P7U2Q7"/>
<comment type="subcellular location">
    <subcellularLocation>
        <location evidence="1">Cell envelope</location>
    </subcellularLocation>
</comment>
<comment type="caution">
    <text evidence="5">The sequence shown here is derived from an EMBL/GenBank/DDBJ whole genome shotgun (WGS) entry which is preliminary data.</text>
</comment>
<dbReference type="PANTHER" id="PTHR42341">
    <property type="entry name" value="HYDROPHOBIN"/>
    <property type="match status" value="1"/>
</dbReference>
<evidence type="ECO:0000256" key="3">
    <source>
        <dbReference type="ARBA" id="ARBA00023157"/>
    </source>
</evidence>
<dbReference type="Proteomes" id="UP000707071">
    <property type="component" value="Unassembled WGS sequence"/>
</dbReference>
<dbReference type="SUPFAM" id="SSF101751">
    <property type="entry name" value="Hydrophobin II, HfbII"/>
    <property type="match status" value="1"/>
</dbReference>
<dbReference type="Pfam" id="PF06766">
    <property type="entry name" value="Hydrophobin_2"/>
    <property type="match status" value="1"/>
</dbReference>
<feature type="chain" id="PRO_5040193752" description="Trihydrophobin" evidence="4">
    <location>
        <begin position="18"/>
        <end position="95"/>
    </location>
</feature>
<evidence type="ECO:0000256" key="1">
    <source>
        <dbReference type="ARBA" id="ARBA00004196"/>
    </source>
</evidence>
<dbReference type="CDD" id="cd23508">
    <property type="entry name" value="hydrophobin_II"/>
    <property type="match status" value="1"/>
</dbReference>
<sequence>MQSFIISIMAMAGVAFAAPAPAAVEARSSLCPHTLYSVPQCCSPNVLNILSLDCTHPESAYNSYDFKSSCAGNARESLCCTIPLAGQGVLCISAL</sequence>
<dbReference type="EMBL" id="SRRH01000096">
    <property type="protein sequence ID" value="KAG6299341.1"/>
    <property type="molecule type" value="Genomic_DNA"/>
</dbReference>
<keyword evidence="4" id="KW-0732">Signal</keyword>
<protein>
    <recommendedName>
        <fullName evidence="7">Trihydrophobin</fullName>
    </recommendedName>
</protein>
<evidence type="ECO:0008006" key="7">
    <source>
        <dbReference type="Google" id="ProtNLM"/>
    </source>
</evidence>
<reference evidence="5 6" key="1">
    <citation type="journal article" date="2020" name="bioRxiv">
        <title>Whole genome comparisons of ergot fungi reveals the divergence and evolution of species within the genus Claviceps are the result of varying mechanisms driving genome evolution and host range expansion.</title>
        <authorList>
            <person name="Wyka S.A."/>
            <person name="Mondo S.J."/>
            <person name="Liu M."/>
            <person name="Dettman J."/>
            <person name="Nalam V."/>
            <person name="Broders K.D."/>
        </authorList>
    </citation>
    <scope>NUCLEOTIDE SEQUENCE [LARGE SCALE GENOMIC DNA]</scope>
    <source>
        <strain evidence="5 6">Clav52</strain>
    </source>
</reference>
<accession>A0A9P7U2Q7</accession>
<evidence type="ECO:0000256" key="4">
    <source>
        <dbReference type="SAM" id="SignalP"/>
    </source>
</evidence>